<dbReference type="Pfam" id="PF00155">
    <property type="entry name" value="Aminotran_1_2"/>
    <property type="match status" value="1"/>
</dbReference>
<dbReference type="InterPro" id="IPR036390">
    <property type="entry name" value="WH_DNA-bd_sf"/>
</dbReference>
<dbReference type="Gene3D" id="3.90.1150.10">
    <property type="entry name" value="Aspartate Aminotransferase, domain 1"/>
    <property type="match status" value="1"/>
</dbReference>
<keyword evidence="5" id="KW-0804">Transcription</keyword>
<dbReference type="InterPro" id="IPR004839">
    <property type="entry name" value="Aminotransferase_I/II_large"/>
</dbReference>
<dbReference type="InterPro" id="IPR000524">
    <property type="entry name" value="Tscrpt_reg_HTH_GntR"/>
</dbReference>
<keyword evidence="3" id="KW-0805">Transcription regulation</keyword>
<name>Q0KB45_CUPNH</name>
<evidence type="ECO:0000256" key="4">
    <source>
        <dbReference type="ARBA" id="ARBA00023125"/>
    </source>
</evidence>
<dbReference type="eggNOG" id="COG1167">
    <property type="taxonomic scope" value="Bacteria"/>
</dbReference>
<dbReference type="InterPro" id="IPR015421">
    <property type="entry name" value="PyrdxlP-dep_Trfase_major"/>
</dbReference>
<dbReference type="STRING" id="381666.H16_A1644"/>
<evidence type="ECO:0000313" key="7">
    <source>
        <dbReference type="EMBL" id="CAJ92776.1"/>
    </source>
</evidence>
<dbReference type="GO" id="GO:0030170">
    <property type="term" value="F:pyridoxal phosphate binding"/>
    <property type="evidence" value="ECO:0007669"/>
    <property type="project" value="InterPro"/>
</dbReference>
<dbReference type="SUPFAM" id="SSF46785">
    <property type="entry name" value="Winged helix' DNA-binding domain"/>
    <property type="match status" value="1"/>
</dbReference>
<dbReference type="HOGENOM" id="CLU_017584_0_0_4"/>
<dbReference type="InterPro" id="IPR036388">
    <property type="entry name" value="WH-like_DNA-bd_sf"/>
</dbReference>
<dbReference type="CDD" id="cd00609">
    <property type="entry name" value="AAT_like"/>
    <property type="match status" value="1"/>
</dbReference>
<keyword evidence="7" id="KW-0032">Aminotransferase</keyword>
<dbReference type="AlphaFoldDB" id="Q0KB45"/>
<dbReference type="Gene3D" id="3.40.640.10">
    <property type="entry name" value="Type I PLP-dependent aspartate aminotransferase-like (Major domain)"/>
    <property type="match status" value="1"/>
</dbReference>
<dbReference type="InterPro" id="IPR051446">
    <property type="entry name" value="HTH_trans_reg/aminotransferase"/>
</dbReference>
<dbReference type="KEGG" id="reh:H16_A1644"/>
<evidence type="ECO:0000256" key="2">
    <source>
        <dbReference type="ARBA" id="ARBA00022898"/>
    </source>
</evidence>
<organism evidence="7 8">
    <name type="scientific">Cupriavidus necator (strain ATCC 17699 / DSM 428 / KCTC 22496 / NCIMB 10442 / H16 / Stanier 337)</name>
    <name type="common">Ralstonia eutropha</name>
    <dbReference type="NCBI Taxonomy" id="381666"/>
    <lineage>
        <taxon>Bacteria</taxon>
        <taxon>Pseudomonadati</taxon>
        <taxon>Pseudomonadota</taxon>
        <taxon>Betaproteobacteria</taxon>
        <taxon>Burkholderiales</taxon>
        <taxon>Burkholderiaceae</taxon>
        <taxon>Cupriavidus</taxon>
    </lineage>
</organism>
<dbReference type="Gene3D" id="1.10.10.10">
    <property type="entry name" value="Winged helix-like DNA-binding domain superfamily/Winged helix DNA-binding domain"/>
    <property type="match status" value="1"/>
</dbReference>
<dbReference type="InterPro" id="IPR015422">
    <property type="entry name" value="PyrdxlP-dep_Trfase_small"/>
</dbReference>
<sequence>MDSLGDVWHANARQNPYIEEIYRMKSMQGTDIRAKASAKWDLEITTGGGARYLQIVDFIERAIGEGRLVAGDRVPPQRSLAKSLRVDLTTVTRAYNEAKRRHLIDARGALGTFIAAPRAELARVIDMSMNVPPPPAGLDFQDLLRRGLSQVLLHSDPHLLMTYQLGGGSAADRSAGTLWLAQIFGQVATARLVVCPGAQAALAAVILARTRPGDAIVSEPLAYPGIRAAAAQLGRRVIIAPVDADGMLPDALEAVRADGATLAYLNPTAQNPTTHTMPASRREAIARAAAHCDVTLLEDDPYWLLTPSAPPPLSSFAPERTYYVSTLSKTLSPGLRTAYVMLPEGRRGDDLLASLRAFALMAAPMTAALATQWIHDGSAMHLLDGIRTEALARCALASRWLSGIGQLPPSAIHAWHRLPEHWSAQQLTRAALAEDLRVTPSDAFWEGPNAPTAIRISLGGVEDRAQLSAALRRLAALLERRPTPGLEMVV</sequence>
<dbReference type="EC" id="2.6.1.-" evidence="7"/>
<dbReference type="GO" id="GO:0008483">
    <property type="term" value="F:transaminase activity"/>
    <property type="evidence" value="ECO:0007669"/>
    <property type="project" value="UniProtKB-KW"/>
</dbReference>
<evidence type="ECO:0000259" key="6">
    <source>
        <dbReference type="PROSITE" id="PS50949"/>
    </source>
</evidence>
<dbReference type="GO" id="GO:0003700">
    <property type="term" value="F:DNA-binding transcription factor activity"/>
    <property type="evidence" value="ECO:0007669"/>
    <property type="project" value="InterPro"/>
</dbReference>
<dbReference type="SMART" id="SM00345">
    <property type="entry name" value="HTH_GNTR"/>
    <property type="match status" value="1"/>
</dbReference>
<dbReference type="Proteomes" id="UP000008210">
    <property type="component" value="Chromosome 1"/>
</dbReference>
<dbReference type="PROSITE" id="PS50949">
    <property type="entry name" value="HTH_GNTR"/>
    <property type="match status" value="1"/>
</dbReference>
<dbReference type="SUPFAM" id="SSF53383">
    <property type="entry name" value="PLP-dependent transferases"/>
    <property type="match status" value="1"/>
</dbReference>
<evidence type="ECO:0000313" key="8">
    <source>
        <dbReference type="Proteomes" id="UP000008210"/>
    </source>
</evidence>
<keyword evidence="8" id="KW-1185">Reference proteome</keyword>
<evidence type="ECO:0000256" key="1">
    <source>
        <dbReference type="ARBA" id="ARBA00005384"/>
    </source>
</evidence>
<gene>
    <name evidence="7" type="ordered locus">H16_A1644</name>
</gene>
<evidence type="ECO:0000256" key="3">
    <source>
        <dbReference type="ARBA" id="ARBA00023015"/>
    </source>
</evidence>
<dbReference type="EMBL" id="AM260479">
    <property type="protein sequence ID" value="CAJ92776.1"/>
    <property type="molecule type" value="Genomic_DNA"/>
</dbReference>
<feature type="domain" description="HTH gntR-type" evidence="6">
    <location>
        <begin position="49"/>
        <end position="117"/>
    </location>
</feature>
<keyword evidence="4" id="KW-0238">DNA-binding</keyword>
<proteinExistence type="inferred from homology"/>
<dbReference type="InterPro" id="IPR015424">
    <property type="entry name" value="PyrdxlP-dep_Trfase"/>
</dbReference>
<dbReference type="PANTHER" id="PTHR46577">
    <property type="entry name" value="HTH-TYPE TRANSCRIPTIONAL REGULATORY PROTEIN GABR"/>
    <property type="match status" value="1"/>
</dbReference>
<accession>Q0KB45</accession>
<reference evidence="7 8" key="1">
    <citation type="journal article" date="2006" name="Nat. Biotechnol.">
        <title>Genome sequence of the bioplastic-producing 'Knallgas' bacterium Ralstonia eutropha H16.</title>
        <authorList>
            <person name="Pohlmann A."/>
            <person name="Fricke W.F."/>
            <person name="Reinecke F."/>
            <person name="Kusian B."/>
            <person name="Liesegang H."/>
            <person name="Cramm R."/>
            <person name="Eitinger T."/>
            <person name="Ewering C."/>
            <person name="Potter M."/>
            <person name="Schwartz E."/>
            <person name="Strittmatter A."/>
            <person name="Voss I."/>
            <person name="Gottschalk G."/>
            <person name="Steinbuechel A."/>
            <person name="Friedrich B."/>
            <person name="Bowien B."/>
        </authorList>
    </citation>
    <scope>NUCLEOTIDE SEQUENCE [LARGE SCALE GENOMIC DNA]</scope>
    <source>
        <strain evidence="8">ATCC 17699 / DSM 428 / KCTC 22496 / NCIMB 10442 / H16 / Stanier 337</strain>
    </source>
</reference>
<dbReference type="CDD" id="cd07377">
    <property type="entry name" value="WHTH_GntR"/>
    <property type="match status" value="1"/>
</dbReference>
<dbReference type="Pfam" id="PF00392">
    <property type="entry name" value="GntR"/>
    <property type="match status" value="1"/>
</dbReference>
<evidence type="ECO:0000256" key="5">
    <source>
        <dbReference type="ARBA" id="ARBA00023163"/>
    </source>
</evidence>
<protein>
    <submittedName>
        <fullName evidence="7">Transcriptional regulator, MocR family</fullName>
        <ecNumber evidence="7">2.6.1.-</ecNumber>
    </submittedName>
</protein>
<dbReference type="GO" id="GO:0003677">
    <property type="term" value="F:DNA binding"/>
    <property type="evidence" value="ECO:0007669"/>
    <property type="project" value="UniProtKB-KW"/>
</dbReference>
<keyword evidence="7" id="KW-0808">Transferase</keyword>
<comment type="similarity">
    <text evidence="1">In the C-terminal section; belongs to the class-I pyridoxal-phosphate-dependent aminotransferase family.</text>
</comment>
<dbReference type="PANTHER" id="PTHR46577:SF1">
    <property type="entry name" value="HTH-TYPE TRANSCRIPTIONAL REGULATORY PROTEIN GABR"/>
    <property type="match status" value="1"/>
</dbReference>
<keyword evidence="2" id="KW-0663">Pyridoxal phosphate</keyword>